<dbReference type="AlphaFoldDB" id="A0AAV7DTZ0"/>
<dbReference type="PANTHER" id="PTHR36390">
    <property type="entry name" value="MYOSIN HEAVY CHAIN-LIKE PROTEIN"/>
    <property type="match status" value="1"/>
</dbReference>
<keyword evidence="1" id="KW-0175">Coiled coil</keyword>
<sequence>MNDIDMSTCFTGDGSVNMQELTEIRTMCKEGLENEIKSLKNAHLEDKKYIEKLERELRNCSQEIGYLQDQLNLRNTEAECMAAHVHSLELKLNEVKILNEKISFLKEELHKSDSDCSLLIQKLEHREFELEKSNLCIEKLERALSSVALEAECEIEGMKLDLVAMENNILDTGKVREKCSQEKDRLQSRVRELEAKLESSNERISILENENEELRMMLERSDRNSNVVCDKIEDHIDEWIKSMSGPGCFPPEALAIMRASWNKADNEISESKGTCTCEDFLDPLLSKLAIVTASDERLKDEIEKMSHRVHESEELIEQLKEELREERLKAKEEAEDLIQEMAELRYQITDMLEQECKRRACIEQASLQRIAELEAQVHNERQRSFIANRQLHETQKLMKAWATKVQFSDNKPTDIRLSEQMTSSESSEVCNCRGGVVLLPNTQSIL</sequence>
<feature type="coiled-coil region" evidence="1">
    <location>
        <begin position="148"/>
        <end position="224"/>
    </location>
</feature>
<reference evidence="2 3" key="1">
    <citation type="submission" date="2021-07" db="EMBL/GenBank/DDBJ databases">
        <title>The Aristolochia fimbriata genome: insights into angiosperm evolution, floral development and chemical biosynthesis.</title>
        <authorList>
            <person name="Jiao Y."/>
        </authorList>
    </citation>
    <scope>NUCLEOTIDE SEQUENCE [LARGE SCALE GENOMIC DNA]</scope>
    <source>
        <strain evidence="2">IBCAS-2021</strain>
        <tissue evidence="2">Leaf</tissue>
    </source>
</reference>
<evidence type="ECO:0000256" key="1">
    <source>
        <dbReference type="SAM" id="Coils"/>
    </source>
</evidence>
<proteinExistence type="predicted"/>
<protein>
    <submittedName>
        <fullName evidence="2">Uncharacterized protein</fullName>
    </submittedName>
</protein>
<feature type="coiled-coil region" evidence="1">
    <location>
        <begin position="36"/>
        <end position="108"/>
    </location>
</feature>
<dbReference type="PANTHER" id="PTHR36390:SF1">
    <property type="entry name" value="MYOSIN HEAVY CHAIN-LIKE PROTEIN"/>
    <property type="match status" value="1"/>
</dbReference>
<gene>
    <name evidence="2" type="ORF">H6P81_019919</name>
</gene>
<name>A0AAV7DTZ0_ARIFI</name>
<dbReference type="Proteomes" id="UP000825729">
    <property type="component" value="Unassembled WGS sequence"/>
</dbReference>
<dbReference type="EMBL" id="JAINDJ010000008">
    <property type="protein sequence ID" value="KAG9439754.1"/>
    <property type="molecule type" value="Genomic_DNA"/>
</dbReference>
<keyword evidence="3" id="KW-1185">Reference proteome</keyword>
<comment type="caution">
    <text evidence="2">The sequence shown here is derived from an EMBL/GenBank/DDBJ whole genome shotgun (WGS) entry which is preliminary data.</text>
</comment>
<accession>A0AAV7DTZ0</accession>
<feature type="coiled-coil region" evidence="1">
    <location>
        <begin position="295"/>
        <end position="383"/>
    </location>
</feature>
<evidence type="ECO:0000313" key="2">
    <source>
        <dbReference type="EMBL" id="KAG9439754.1"/>
    </source>
</evidence>
<organism evidence="2 3">
    <name type="scientific">Aristolochia fimbriata</name>
    <name type="common">White veined hardy Dutchman's pipe vine</name>
    <dbReference type="NCBI Taxonomy" id="158543"/>
    <lineage>
        <taxon>Eukaryota</taxon>
        <taxon>Viridiplantae</taxon>
        <taxon>Streptophyta</taxon>
        <taxon>Embryophyta</taxon>
        <taxon>Tracheophyta</taxon>
        <taxon>Spermatophyta</taxon>
        <taxon>Magnoliopsida</taxon>
        <taxon>Magnoliidae</taxon>
        <taxon>Piperales</taxon>
        <taxon>Aristolochiaceae</taxon>
        <taxon>Aristolochia</taxon>
    </lineage>
</organism>
<evidence type="ECO:0000313" key="3">
    <source>
        <dbReference type="Proteomes" id="UP000825729"/>
    </source>
</evidence>